<dbReference type="Gene3D" id="3.30.420.10">
    <property type="entry name" value="Ribonuclease H-like superfamily/Ribonuclease H"/>
    <property type="match status" value="1"/>
</dbReference>
<dbReference type="Proteomes" id="UP000815677">
    <property type="component" value="Unassembled WGS sequence"/>
</dbReference>
<accession>A0ABQ0LNV2</accession>
<feature type="domain" description="Tc1-like transposase DDE" evidence="1">
    <location>
        <begin position="2"/>
        <end position="67"/>
    </location>
</feature>
<proteinExistence type="predicted"/>
<dbReference type="InterPro" id="IPR036397">
    <property type="entry name" value="RNaseH_sf"/>
</dbReference>
<sequence>MQPYPGPRSVLVMDNCRIHHVEEVEAICDERGIKLVYLPPYSPDYNPIEQSFSFIKSYIRRNGQRFREIMKHGEDGEAEGALYEAIAQVTEVEAQGFFRHSRYL</sequence>
<dbReference type="InterPro" id="IPR038717">
    <property type="entry name" value="Tc1-like_DDE_dom"/>
</dbReference>
<dbReference type="Pfam" id="PF13358">
    <property type="entry name" value="DDE_3"/>
    <property type="match status" value="1"/>
</dbReference>
<dbReference type="PANTHER" id="PTHR46564:SF1">
    <property type="entry name" value="TRANSPOSASE"/>
    <property type="match status" value="1"/>
</dbReference>
<evidence type="ECO:0000259" key="1">
    <source>
        <dbReference type="Pfam" id="PF13358"/>
    </source>
</evidence>
<name>A0ABQ0LNV2_MYCCL</name>
<keyword evidence="3" id="KW-1185">Reference proteome</keyword>
<evidence type="ECO:0000313" key="2">
    <source>
        <dbReference type="EMBL" id="GAT52207.1"/>
    </source>
</evidence>
<organism evidence="2 3">
    <name type="scientific">Mycena chlorophos</name>
    <name type="common">Agaric fungus</name>
    <name type="synonym">Agaricus chlorophos</name>
    <dbReference type="NCBI Taxonomy" id="658473"/>
    <lineage>
        <taxon>Eukaryota</taxon>
        <taxon>Fungi</taxon>
        <taxon>Dikarya</taxon>
        <taxon>Basidiomycota</taxon>
        <taxon>Agaricomycotina</taxon>
        <taxon>Agaricomycetes</taxon>
        <taxon>Agaricomycetidae</taxon>
        <taxon>Agaricales</taxon>
        <taxon>Marasmiineae</taxon>
        <taxon>Mycenaceae</taxon>
        <taxon>Mycena</taxon>
    </lineage>
</organism>
<dbReference type="EMBL" id="DF847660">
    <property type="protein sequence ID" value="GAT52207.1"/>
    <property type="molecule type" value="Genomic_DNA"/>
</dbReference>
<protein>
    <submittedName>
        <fullName evidence="2">TPR domain protein</fullName>
    </submittedName>
</protein>
<dbReference type="PANTHER" id="PTHR46564">
    <property type="entry name" value="TRANSPOSASE"/>
    <property type="match status" value="1"/>
</dbReference>
<evidence type="ECO:0000313" key="3">
    <source>
        <dbReference type="Proteomes" id="UP000815677"/>
    </source>
</evidence>
<reference evidence="2" key="1">
    <citation type="submission" date="2014-09" db="EMBL/GenBank/DDBJ databases">
        <title>Genome sequence of the luminous mushroom Mycena chlorophos for searching fungal bioluminescence genes.</title>
        <authorList>
            <person name="Tanaka Y."/>
            <person name="Kasuga D."/>
            <person name="Oba Y."/>
            <person name="Hase S."/>
            <person name="Sato K."/>
            <person name="Oba Y."/>
            <person name="Sakakibara Y."/>
        </authorList>
    </citation>
    <scope>NUCLEOTIDE SEQUENCE</scope>
</reference>
<dbReference type="InterPro" id="IPR012337">
    <property type="entry name" value="RNaseH-like_sf"/>
</dbReference>
<gene>
    <name evidence="2" type="ORF">MCHLO_09281</name>
</gene>
<dbReference type="SUPFAM" id="SSF53098">
    <property type="entry name" value="Ribonuclease H-like"/>
    <property type="match status" value="1"/>
</dbReference>